<evidence type="ECO:0000259" key="1">
    <source>
        <dbReference type="Pfam" id="PF03478"/>
    </source>
</evidence>
<comment type="caution">
    <text evidence="2">The sequence shown here is derived from an EMBL/GenBank/DDBJ whole genome shotgun (WGS) entry which is preliminary data.</text>
</comment>
<protein>
    <recommendedName>
        <fullName evidence="1">KIB1-4 beta-propeller domain-containing protein</fullName>
    </recommendedName>
</protein>
<dbReference type="Proteomes" id="UP001210211">
    <property type="component" value="Unassembled WGS sequence"/>
</dbReference>
<organism evidence="2 3">
    <name type="scientific">Rhynchospora tenuis</name>
    <dbReference type="NCBI Taxonomy" id="198213"/>
    <lineage>
        <taxon>Eukaryota</taxon>
        <taxon>Viridiplantae</taxon>
        <taxon>Streptophyta</taxon>
        <taxon>Embryophyta</taxon>
        <taxon>Tracheophyta</taxon>
        <taxon>Spermatophyta</taxon>
        <taxon>Magnoliopsida</taxon>
        <taxon>Liliopsida</taxon>
        <taxon>Poales</taxon>
        <taxon>Cyperaceae</taxon>
        <taxon>Cyperoideae</taxon>
        <taxon>Rhynchosporeae</taxon>
        <taxon>Rhynchospora</taxon>
    </lineage>
</organism>
<dbReference type="Pfam" id="PF03478">
    <property type="entry name" value="Beta-prop_KIB1-4"/>
    <property type="match status" value="1"/>
</dbReference>
<dbReference type="PANTHER" id="PTHR44259">
    <property type="entry name" value="OS07G0183000 PROTEIN-RELATED"/>
    <property type="match status" value="1"/>
</dbReference>
<dbReference type="InterPro" id="IPR050942">
    <property type="entry name" value="F-box_BR-signaling"/>
</dbReference>
<dbReference type="InterPro" id="IPR005174">
    <property type="entry name" value="KIB1-4_b-propeller"/>
</dbReference>
<accession>A0AAD5Z4Y7</accession>
<feature type="domain" description="KIB1-4 beta-propeller" evidence="1">
    <location>
        <begin position="79"/>
        <end position="238"/>
    </location>
</feature>
<dbReference type="AlphaFoldDB" id="A0AAD5Z4Y7"/>
<name>A0AAD5Z4Y7_9POAL</name>
<reference evidence="2 3" key="1">
    <citation type="journal article" date="2022" name="Cell">
        <title>Repeat-based holocentromeres influence genome architecture and karyotype evolution.</title>
        <authorList>
            <person name="Hofstatter P.G."/>
            <person name="Thangavel G."/>
            <person name="Lux T."/>
            <person name="Neumann P."/>
            <person name="Vondrak T."/>
            <person name="Novak P."/>
            <person name="Zhang M."/>
            <person name="Costa L."/>
            <person name="Castellani M."/>
            <person name="Scott A."/>
            <person name="Toegelov H."/>
            <person name="Fuchs J."/>
            <person name="Mata-Sucre Y."/>
            <person name="Dias Y."/>
            <person name="Vanzela A.L.L."/>
            <person name="Huettel B."/>
            <person name="Almeida C.C.S."/>
            <person name="Simkova H."/>
            <person name="Souza G."/>
            <person name="Pedrosa-Harand A."/>
            <person name="Macas J."/>
            <person name="Mayer K.F.X."/>
            <person name="Houben A."/>
            <person name="Marques A."/>
        </authorList>
    </citation>
    <scope>NUCLEOTIDE SEQUENCE [LARGE SCALE GENOMIC DNA]</scope>
    <source>
        <strain evidence="2">RhyTen1mFocal</strain>
    </source>
</reference>
<gene>
    <name evidence="2" type="ORF">LUZ61_016161</name>
</gene>
<evidence type="ECO:0000313" key="3">
    <source>
        <dbReference type="Proteomes" id="UP001210211"/>
    </source>
</evidence>
<sequence>MEGSASEFRDWAHLLPVEIVQVISNKVKSITDYVRFRAVCSPWRSASLPKPSHLPPQLPWLMIPFSPWDSRTDDGIRLFFDIFESKMRKLHLPETIGLLCSASYRGWLLLVATKGAEVFLLNPLTRARVNLPSFTTPVRHIRSDSSAPDYDASWVFEPFSRNFAITRVTFSSDLTDPNCLIMVFVEICRGIFCCRVGDLCWTVVNILPSEATTGDAAYYNGCFYLLSKGVMYITEFAKPENSLVCLLAQP</sequence>
<evidence type="ECO:0000313" key="2">
    <source>
        <dbReference type="EMBL" id="KAJ3686997.1"/>
    </source>
</evidence>
<proteinExistence type="predicted"/>
<dbReference type="EMBL" id="JAMRDG010000002">
    <property type="protein sequence ID" value="KAJ3686997.1"/>
    <property type="molecule type" value="Genomic_DNA"/>
</dbReference>
<keyword evidence="3" id="KW-1185">Reference proteome</keyword>